<evidence type="ECO:0000313" key="1">
    <source>
        <dbReference type="EMBL" id="EFK57385.1"/>
    </source>
</evidence>
<keyword evidence="2" id="KW-1185">Reference proteome</keyword>
<evidence type="ECO:0008006" key="3">
    <source>
        <dbReference type="Google" id="ProtNLM"/>
    </source>
</evidence>
<gene>
    <name evidence="1" type="ORF">HMPREF0766_12458</name>
</gene>
<accession>D7VN88</accession>
<dbReference type="AlphaFoldDB" id="D7VN88"/>
<dbReference type="EMBL" id="ACHA02000011">
    <property type="protein sequence ID" value="EFK57385.1"/>
    <property type="molecule type" value="Genomic_DNA"/>
</dbReference>
<sequence>MKHKYPLKTRAFAMELLHKSNTIVEVSHKIGCGIRTVSRWYMDYLGYRGKEGIIEVKQSKLNSPRPV</sequence>
<reference evidence="1" key="1">
    <citation type="submission" date="2010-07" db="EMBL/GenBank/DDBJ databases">
        <authorList>
            <person name="Muzny D."/>
            <person name="Qin X."/>
            <person name="Buhay C."/>
            <person name="Dugan-Rocha S."/>
            <person name="Ding Y."/>
            <person name="Chen G."/>
            <person name="Hawes A."/>
            <person name="Holder M."/>
            <person name="Jhangiani S."/>
            <person name="Johnson A."/>
            <person name="Khan Z."/>
            <person name="Li Z."/>
            <person name="Liu W."/>
            <person name="Liu X."/>
            <person name="Perez L."/>
            <person name="Shen H."/>
            <person name="Wang Q."/>
            <person name="Watt J."/>
            <person name="Xi L."/>
            <person name="Xin Y."/>
            <person name="Zhou J."/>
            <person name="Deng J."/>
            <person name="Jiang H."/>
            <person name="Liu Y."/>
            <person name="Qu J."/>
            <person name="Song X.-Z."/>
            <person name="Zhang L."/>
            <person name="Villasana D."/>
            <person name="Johnson A."/>
            <person name="Liu J."/>
            <person name="Liyanage D."/>
            <person name="Lorensuhewa L."/>
            <person name="Robinson T."/>
            <person name="Song A."/>
            <person name="Song B.-B."/>
            <person name="Dinh H."/>
            <person name="Thornton R."/>
            <person name="Coyle M."/>
            <person name="Francisco L."/>
            <person name="Jackson L."/>
            <person name="Javaid M."/>
            <person name="Korchina V."/>
            <person name="Kovar C."/>
            <person name="Mata R."/>
            <person name="Mathew T."/>
            <person name="Ngo R."/>
            <person name="Nguyen L."/>
            <person name="Nguyen N."/>
            <person name="Okwuonu G."/>
            <person name="Ongeri F."/>
            <person name="Pham C."/>
            <person name="Simmons D."/>
            <person name="Wilczek-Boney K."/>
            <person name="Hale W."/>
            <person name="Jakkamsetti A."/>
            <person name="Pham P."/>
            <person name="Ruth R."/>
            <person name="San Lucas F."/>
            <person name="Warren J."/>
            <person name="Zhang J."/>
            <person name="Zhao Z."/>
            <person name="Zhou C."/>
            <person name="Zhu D."/>
            <person name="Lee S."/>
            <person name="Bess C."/>
            <person name="Blankenburg K."/>
            <person name="Forbes L."/>
            <person name="Fu Q."/>
            <person name="Gubbala S."/>
            <person name="Hirani K."/>
            <person name="Jayaseelan J.C."/>
            <person name="Lara F."/>
            <person name="Munidasa M."/>
            <person name="Palculict T."/>
            <person name="Patil S."/>
            <person name="Pu L.-L."/>
            <person name="Saada N."/>
            <person name="Tang L."/>
            <person name="Weissenberger G."/>
            <person name="Zhu Y."/>
            <person name="Hemphill L."/>
            <person name="Shang Y."/>
            <person name="Youmans B."/>
            <person name="Ayvaz T."/>
            <person name="Ross M."/>
            <person name="Santibanez J."/>
            <person name="Aqrawi P."/>
            <person name="Gross S."/>
            <person name="Joshi V."/>
            <person name="Fowler G."/>
            <person name="Nazareth L."/>
            <person name="Reid J."/>
            <person name="Worley K."/>
            <person name="Petrosino J."/>
            <person name="Highlander S."/>
            <person name="Gibbs R."/>
        </authorList>
    </citation>
    <scope>NUCLEOTIDE SEQUENCE [LARGE SCALE GENOMIC DNA]</scope>
    <source>
        <strain evidence="1">ATCC 33861</strain>
    </source>
</reference>
<dbReference type="Proteomes" id="UP000006258">
    <property type="component" value="Unassembled WGS sequence"/>
</dbReference>
<name>D7VN88_SPHSI</name>
<protein>
    <recommendedName>
        <fullName evidence="3">IS481 family transposase</fullName>
    </recommendedName>
</protein>
<dbReference type="STRING" id="525373.HMPREF0766_12458"/>
<evidence type="ECO:0000313" key="2">
    <source>
        <dbReference type="Proteomes" id="UP000006258"/>
    </source>
</evidence>
<organism evidence="1 2">
    <name type="scientific">Sphingobacterium spiritivorum ATCC 33861</name>
    <dbReference type="NCBI Taxonomy" id="525373"/>
    <lineage>
        <taxon>Bacteria</taxon>
        <taxon>Pseudomonadati</taxon>
        <taxon>Bacteroidota</taxon>
        <taxon>Sphingobacteriia</taxon>
        <taxon>Sphingobacteriales</taxon>
        <taxon>Sphingobacteriaceae</taxon>
        <taxon>Sphingobacterium</taxon>
    </lineage>
</organism>
<dbReference type="HOGENOM" id="CLU_2810241_0_0_10"/>
<comment type="caution">
    <text evidence="1">The sequence shown here is derived from an EMBL/GenBank/DDBJ whole genome shotgun (WGS) entry which is preliminary data.</text>
</comment>
<proteinExistence type="predicted"/>